<evidence type="ECO:0000313" key="2">
    <source>
        <dbReference type="EMBL" id="PPQ82022.1"/>
    </source>
</evidence>
<protein>
    <submittedName>
        <fullName evidence="2">Uncharacterized protein</fullName>
    </submittedName>
</protein>
<comment type="caution">
    <text evidence="2">The sequence shown here is derived from an EMBL/GenBank/DDBJ whole genome shotgun (WGS) entry which is preliminary data.</text>
</comment>
<evidence type="ECO:0000313" key="3">
    <source>
        <dbReference type="Proteomes" id="UP000283269"/>
    </source>
</evidence>
<dbReference type="Proteomes" id="UP000283269">
    <property type="component" value="Unassembled WGS sequence"/>
</dbReference>
<name>A0A409WU47_PSICY</name>
<feature type="chain" id="PRO_5019023500" evidence="1">
    <location>
        <begin position="24"/>
        <end position="151"/>
    </location>
</feature>
<evidence type="ECO:0000256" key="1">
    <source>
        <dbReference type="SAM" id="SignalP"/>
    </source>
</evidence>
<dbReference type="InParanoid" id="A0A409WU47"/>
<proteinExistence type="predicted"/>
<reference evidence="2 3" key="1">
    <citation type="journal article" date="2018" name="Evol. Lett.">
        <title>Horizontal gene cluster transfer increased hallucinogenic mushroom diversity.</title>
        <authorList>
            <person name="Reynolds H.T."/>
            <person name="Vijayakumar V."/>
            <person name="Gluck-Thaler E."/>
            <person name="Korotkin H.B."/>
            <person name="Matheny P.B."/>
            <person name="Slot J.C."/>
        </authorList>
    </citation>
    <scope>NUCLEOTIDE SEQUENCE [LARGE SCALE GENOMIC DNA]</scope>
    <source>
        <strain evidence="2 3">2631</strain>
    </source>
</reference>
<dbReference type="AlphaFoldDB" id="A0A409WU47"/>
<dbReference type="OrthoDB" id="3256306at2759"/>
<organism evidence="2 3">
    <name type="scientific">Psilocybe cyanescens</name>
    <dbReference type="NCBI Taxonomy" id="93625"/>
    <lineage>
        <taxon>Eukaryota</taxon>
        <taxon>Fungi</taxon>
        <taxon>Dikarya</taxon>
        <taxon>Basidiomycota</taxon>
        <taxon>Agaricomycotina</taxon>
        <taxon>Agaricomycetes</taxon>
        <taxon>Agaricomycetidae</taxon>
        <taxon>Agaricales</taxon>
        <taxon>Agaricineae</taxon>
        <taxon>Strophariaceae</taxon>
        <taxon>Psilocybe</taxon>
    </lineage>
</organism>
<dbReference type="EMBL" id="NHYD01003189">
    <property type="protein sequence ID" value="PPQ82022.1"/>
    <property type="molecule type" value="Genomic_DNA"/>
</dbReference>
<feature type="signal peptide" evidence="1">
    <location>
        <begin position="1"/>
        <end position="23"/>
    </location>
</feature>
<sequence>MLSAHIWFRTLWVHVVSFSPVSCCTTWTVRPAPEDVDGQLPYIFNSIEPTTSFNAILQPVLQCGISPASEHHGDLWAQRSNIVHLPMWLLDNLSKREALGIYGASGSTDLPHERTAMRSIPQPKMVSVLRSAGRPAVIYIRCSYCYERSSK</sequence>
<keyword evidence="3" id="KW-1185">Reference proteome</keyword>
<gene>
    <name evidence="2" type="ORF">CVT25_014647</name>
</gene>
<accession>A0A409WU47</accession>
<keyword evidence="1" id="KW-0732">Signal</keyword>